<dbReference type="SMART" id="SM00355">
    <property type="entry name" value="ZnF_C2H2"/>
    <property type="match status" value="2"/>
</dbReference>
<evidence type="ECO:0000256" key="7">
    <source>
        <dbReference type="PROSITE-ProRule" id="PRU00042"/>
    </source>
</evidence>
<feature type="region of interest" description="Disordered" evidence="8">
    <location>
        <begin position="753"/>
        <end position="798"/>
    </location>
</feature>
<evidence type="ECO:0000259" key="9">
    <source>
        <dbReference type="PROSITE" id="PS50157"/>
    </source>
</evidence>
<keyword evidence="11" id="KW-1185">Reference proteome</keyword>
<feature type="region of interest" description="Disordered" evidence="8">
    <location>
        <begin position="100"/>
        <end position="154"/>
    </location>
</feature>
<comment type="subcellular location">
    <subcellularLocation>
        <location evidence="1">Nucleus</location>
    </subcellularLocation>
</comment>
<evidence type="ECO:0000256" key="4">
    <source>
        <dbReference type="ARBA" id="ARBA00022771"/>
    </source>
</evidence>
<dbReference type="AlphaFoldDB" id="A0A642V2A4"/>
<dbReference type="PROSITE" id="PS00028">
    <property type="entry name" value="ZINC_FINGER_C2H2_1"/>
    <property type="match status" value="2"/>
</dbReference>
<keyword evidence="3" id="KW-0677">Repeat</keyword>
<dbReference type="OrthoDB" id="1405595at2759"/>
<evidence type="ECO:0000256" key="6">
    <source>
        <dbReference type="ARBA" id="ARBA00023242"/>
    </source>
</evidence>
<evidence type="ECO:0000256" key="1">
    <source>
        <dbReference type="ARBA" id="ARBA00004123"/>
    </source>
</evidence>
<dbReference type="GO" id="GO:0000981">
    <property type="term" value="F:DNA-binding transcription factor activity, RNA polymerase II-specific"/>
    <property type="evidence" value="ECO:0007669"/>
    <property type="project" value="InterPro"/>
</dbReference>
<dbReference type="GO" id="GO:0000978">
    <property type="term" value="F:RNA polymerase II cis-regulatory region sequence-specific DNA binding"/>
    <property type="evidence" value="ECO:0007669"/>
    <property type="project" value="InterPro"/>
</dbReference>
<feature type="compositionally biased region" description="Basic and acidic residues" evidence="8">
    <location>
        <begin position="754"/>
        <end position="779"/>
    </location>
</feature>
<keyword evidence="2" id="KW-0479">Metal-binding</keyword>
<dbReference type="Gene3D" id="3.30.160.60">
    <property type="entry name" value="Classic Zinc Finger"/>
    <property type="match status" value="1"/>
</dbReference>
<keyword evidence="4 7" id="KW-0863">Zinc-finger</keyword>
<dbReference type="InterPro" id="IPR007219">
    <property type="entry name" value="XnlR_reg_dom"/>
</dbReference>
<protein>
    <recommendedName>
        <fullName evidence="9">C2H2-type domain-containing protein</fullName>
    </recommendedName>
</protein>
<feature type="compositionally biased region" description="Polar residues" evidence="8">
    <location>
        <begin position="241"/>
        <end position="251"/>
    </location>
</feature>
<feature type="region of interest" description="Disordered" evidence="8">
    <location>
        <begin position="1"/>
        <end position="46"/>
    </location>
</feature>
<evidence type="ECO:0000313" key="11">
    <source>
        <dbReference type="Proteomes" id="UP000761534"/>
    </source>
</evidence>
<feature type="region of interest" description="Disordered" evidence="8">
    <location>
        <begin position="220"/>
        <end position="292"/>
    </location>
</feature>
<feature type="compositionally biased region" description="Polar residues" evidence="8">
    <location>
        <begin position="265"/>
        <end position="277"/>
    </location>
</feature>
<evidence type="ECO:0000313" key="10">
    <source>
        <dbReference type="EMBL" id="KAA8910849.1"/>
    </source>
</evidence>
<organism evidence="10 11">
    <name type="scientific">Trichomonascus ciferrii</name>
    <dbReference type="NCBI Taxonomy" id="44093"/>
    <lineage>
        <taxon>Eukaryota</taxon>
        <taxon>Fungi</taxon>
        <taxon>Dikarya</taxon>
        <taxon>Ascomycota</taxon>
        <taxon>Saccharomycotina</taxon>
        <taxon>Dipodascomycetes</taxon>
        <taxon>Dipodascales</taxon>
        <taxon>Trichomonascaceae</taxon>
        <taxon>Trichomonascus</taxon>
        <taxon>Trichomonascus ciferrii complex</taxon>
    </lineage>
</organism>
<dbReference type="InterPro" id="IPR013087">
    <property type="entry name" value="Znf_C2H2_type"/>
</dbReference>
<reference evidence="10" key="1">
    <citation type="journal article" date="2019" name="G3 (Bethesda)">
        <title>Genome Assemblies of Two Rare Opportunistic Yeast Pathogens: Diutina rugosa (syn. Candida rugosa) and Trichomonascus ciferrii (syn. Candida ciferrii).</title>
        <authorList>
            <person name="Mixao V."/>
            <person name="Saus E."/>
            <person name="Hansen A.P."/>
            <person name="Lass-Florl C."/>
            <person name="Gabaldon T."/>
        </authorList>
    </citation>
    <scope>NUCLEOTIDE SEQUENCE</scope>
    <source>
        <strain evidence="10">CBS 4856</strain>
    </source>
</reference>
<comment type="caution">
    <text evidence="10">The sequence shown here is derived from an EMBL/GenBank/DDBJ whole genome shotgun (WGS) entry which is preliminary data.</text>
</comment>
<feature type="compositionally biased region" description="Low complexity" evidence="8">
    <location>
        <begin position="252"/>
        <end position="264"/>
    </location>
</feature>
<dbReference type="GO" id="GO:0000785">
    <property type="term" value="C:chromatin"/>
    <property type="evidence" value="ECO:0007669"/>
    <property type="project" value="TreeGrafter"/>
</dbReference>
<dbReference type="InterPro" id="IPR051059">
    <property type="entry name" value="VerF-like"/>
</dbReference>
<dbReference type="SUPFAM" id="SSF57667">
    <property type="entry name" value="beta-beta-alpha zinc fingers"/>
    <property type="match status" value="1"/>
</dbReference>
<name>A0A642V2A4_9ASCO</name>
<sequence length="965" mass="109303">MAATAEVDESSELKRKGSLTGDEEGGSPNDSENRSKRRRSRKGLEKQYACDEPNCGKKFTRLEHLYRHQLNHKPKEIFHCTWPGCEKTFVREDLKIRHIERHERRQSGKSPSGRRKSTSSSRNGNDHQSGTSPLDFQSNNANGKMNGSSPSMLYNGAGSPNSLFLGEFSDASTPQLVKTESGYGFNAYSSGYYNSPAAAAAAANTTMGGIRNVATSVMESSLPSTSSNGTYHPVGRPVSDLRTTSDFITHKQQQQQQHQQQQHQNENNTNSQNGGDTNKNDKQQQQLQQTEANPSDLISWLFSDTVLADSKDPLQMSPSFYSFDSPMSLHSLLSPPETQDEPTTITEHKRRELMNYIPSIEGHQDANLPDLQRYLAKYWACIHPQYPILHKPTFDVHKCPNGLLWTMLLVGAAIDKSHDLASKIAEPLRWLLFGSPDFHPPTKLWIIQALVLLELFEKTMSNRKAHERAHIHHATTLQLLRRGSVLRGIESPKELDPWNRWIETEAAKRAALMAFVIDVFDATMFGHSMVMAVHEIRLSLPCPENIWAEFPGDKGIPRLQNTPFLVALKKLLNHTHVDTGPFGRRVLLAGLLCLSHQMQQRDLQICSVGLGQFKETWREVLGPAYSFWKNDYDKSLPGHSDVPGEMVPNTNYSYVMELQGCTSSFYHLAHMTLFITFLDLQAYAGCPATLNQTIRQVDHENSVRKINEWAVSVYGRQAYWHAIQFLREMYLTEQNKEAKSLYFATCNCPDPIDDPEHEHEHEHEEAPKPPPEPVKEKKSSTSSASGRKRGKNKKEPKAPLREMIKLEYNAFNDPVGKRPNAVYLCALLVWSLGYCLEGPENTVLADTMSSIERDLRHANDEQSGIKPENMSPEEAINLVESDTNHISSAEDGYEFLHRLSQYEPHEIINTTGKNNTVGLLRMVIQSLKFHHNELVQEGRRLLIHCIDRSLGRNKVRCEYMYHQSF</sequence>
<keyword evidence="5" id="KW-0862">Zinc</keyword>
<dbReference type="CDD" id="cd12148">
    <property type="entry name" value="fungal_TF_MHR"/>
    <property type="match status" value="1"/>
</dbReference>
<feature type="compositionally biased region" description="Acidic residues" evidence="8">
    <location>
        <begin position="1"/>
        <end position="10"/>
    </location>
</feature>
<feature type="domain" description="C2H2-type" evidence="9">
    <location>
        <begin position="48"/>
        <end position="77"/>
    </location>
</feature>
<dbReference type="PANTHER" id="PTHR40626:SF11">
    <property type="entry name" value="ZINC FINGER PROTEIN YPR022C"/>
    <property type="match status" value="1"/>
</dbReference>
<dbReference type="EMBL" id="SWFS01000300">
    <property type="protein sequence ID" value="KAA8910849.1"/>
    <property type="molecule type" value="Genomic_DNA"/>
</dbReference>
<dbReference type="InterPro" id="IPR036236">
    <property type="entry name" value="Znf_C2H2_sf"/>
</dbReference>
<dbReference type="PROSITE" id="PS50157">
    <property type="entry name" value="ZINC_FINGER_C2H2_2"/>
    <property type="match status" value="2"/>
</dbReference>
<dbReference type="GO" id="GO:0006351">
    <property type="term" value="P:DNA-templated transcription"/>
    <property type="evidence" value="ECO:0007669"/>
    <property type="project" value="InterPro"/>
</dbReference>
<dbReference type="VEuPathDB" id="FungiDB:TRICI_004037"/>
<evidence type="ECO:0000256" key="5">
    <source>
        <dbReference type="ARBA" id="ARBA00022833"/>
    </source>
</evidence>
<feature type="compositionally biased region" description="Polar residues" evidence="8">
    <location>
        <begin position="126"/>
        <end position="154"/>
    </location>
</feature>
<evidence type="ECO:0000256" key="8">
    <source>
        <dbReference type="SAM" id="MobiDB-lite"/>
    </source>
</evidence>
<keyword evidence="6" id="KW-0539">Nucleus</keyword>
<feature type="domain" description="C2H2-type" evidence="9">
    <location>
        <begin position="78"/>
        <end position="107"/>
    </location>
</feature>
<proteinExistence type="predicted"/>
<evidence type="ECO:0000256" key="3">
    <source>
        <dbReference type="ARBA" id="ARBA00022737"/>
    </source>
</evidence>
<gene>
    <name evidence="10" type="ORF">TRICI_004037</name>
</gene>
<dbReference type="Proteomes" id="UP000761534">
    <property type="component" value="Unassembled WGS sequence"/>
</dbReference>
<dbReference type="GO" id="GO:0005634">
    <property type="term" value="C:nucleus"/>
    <property type="evidence" value="ECO:0007669"/>
    <property type="project" value="UniProtKB-SubCell"/>
</dbReference>
<dbReference type="PANTHER" id="PTHR40626">
    <property type="entry name" value="MIP31509P"/>
    <property type="match status" value="1"/>
</dbReference>
<evidence type="ECO:0000256" key="2">
    <source>
        <dbReference type="ARBA" id="ARBA00022723"/>
    </source>
</evidence>
<dbReference type="Pfam" id="PF04082">
    <property type="entry name" value="Fungal_trans"/>
    <property type="match status" value="1"/>
</dbReference>
<feature type="compositionally biased region" description="Polar residues" evidence="8">
    <location>
        <begin position="220"/>
        <end position="230"/>
    </location>
</feature>
<accession>A0A642V2A4</accession>
<dbReference type="GO" id="GO:0008270">
    <property type="term" value="F:zinc ion binding"/>
    <property type="evidence" value="ECO:0007669"/>
    <property type="project" value="UniProtKB-KW"/>
</dbReference>